<keyword evidence="2" id="KW-1185">Reference proteome</keyword>
<sequence>MLVADIMTLVAPPVTDLLRRSRTGTSTPQPMFPTIVAVRNDRVVAIVSTPRIEATMSAATSLAVGVDPQALVVAAEARVDDQPALTYAVMTRERSARWVLQEVKESGEEVRFAVPVDGGEPTGQGAGTLRLLAEAMAQRPVDVTTVALTNRGGTFGEETFLPPEQGRVVIDAGTMTTLHERVAQINGQALYVARSPESARLALAAGLPRTCLLGGEPTSA</sequence>
<reference evidence="1 2" key="1">
    <citation type="submission" date="2016-03" db="EMBL/GenBank/DDBJ databases">
        <title>Shallow-sea hydrothermal system.</title>
        <authorList>
            <person name="Tang K."/>
        </authorList>
    </citation>
    <scope>NUCLEOTIDE SEQUENCE [LARGE SCALE GENOMIC DNA]</scope>
    <source>
        <strain evidence="1 2">JLT9</strain>
    </source>
</reference>
<dbReference type="KEGG" id="serj:SGUI_3097"/>
<accession>A0A1B1NGE9</accession>
<evidence type="ECO:0000313" key="1">
    <source>
        <dbReference type="EMBL" id="ANS80493.1"/>
    </source>
</evidence>
<dbReference type="STRING" id="1758689.SGUI_3097"/>
<dbReference type="AlphaFoldDB" id="A0A1B1NGE9"/>
<organism evidence="1 2">
    <name type="scientific">Serinicoccus hydrothermalis</name>
    <dbReference type="NCBI Taxonomy" id="1758689"/>
    <lineage>
        <taxon>Bacteria</taxon>
        <taxon>Bacillati</taxon>
        <taxon>Actinomycetota</taxon>
        <taxon>Actinomycetes</taxon>
        <taxon>Micrococcales</taxon>
        <taxon>Ornithinimicrobiaceae</taxon>
        <taxon>Serinicoccus</taxon>
    </lineage>
</organism>
<evidence type="ECO:0000313" key="2">
    <source>
        <dbReference type="Proteomes" id="UP000092482"/>
    </source>
</evidence>
<dbReference type="Proteomes" id="UP000092482">
    <property type="component" value="Chromosome"/>
</dbReference>
<dbReference type="EMBL" id="CP014989">
    <property type="protein sequence ID" value="ANS80493.1"/>
    <property type="molecule type" value="Genomic_DNA"/>
</dbReference>
<name>A0A1B1NGE9_9MICO</name>
<protein>
    <submittedName>
        <fullName evidence="1">Uncharacterized protein</fullName>
    </submittedName>
</protein>
<proteinExistence type="predicted"/>
<gene>
    <name evidence="1" type="ORF">SGUI_3097</name>
</gene>